<dbReference type="PANTHER" id="PTHR40252">
    <property type="entry name" value="BLR0328 PROTEIN"/>
    <property type="match status" value="1"/>
</dbReference>
<evidence type="ECO:0000313" key="4">
    <source>
        <dbReference type="Proteomes" id="UP001206788"/>
    </source>
</evidence>
<organism evidence="3 4">
    <name type="scientific">Algoriphagus limi</name>
    <dbReference type="NCBI Taxonomy" id="2975273"/>
    <lineage>
        <taxon>Bacteria</taxon>
        <taxon>Pseudomonadati</taxon>
        <taxon>Bacteroidota</taxon>
        <taxon>Cytophagia</taxon>
        <taxon>Cytophagales</taxon>
        <taxon>Cyclobacteriaceae</taxon>
        <taxon>Algoriphagus</taxon>
    </lineage>
</organism>
<evidence type="ECO:0000259" key="1">
    <source>
        <dbReference type="SMART" id="SM00897"/>
    </source>
</evidence>
<dbReference type="SMART" id="SM00897">
    <property type="entry name" value="FIST"/>
    <property type="match status" value="1"/>
</dbReference>
<feature type="domain" description="FIST C-domain" evidence="2">
    <location>
        <begin position="221"/>
        <end position="361"/>
    </location>
</feature>
<dbReference type="PANTHER" id="PTHR40252:SF2">
    <property type="entry name" value="BLR0328 PROTEIN"/>
    <property type="match status" value="1"/>
</dbReference>
<keyword evidence="4" id="KW-1185">Reference proteome</keyword>
<protein>
    <submittedName>
        <fullName evidence="3">FIST C-terminal domain-containing protein</fullName>
    </submittedName>
</protein>
<dbReference type="InterPro" id="IPR019494">
    <property type="entry name" value="FIST_C"/>
</dbReference>
<dbReference type="Pfam" id="PF10442">
    <property type="entry name" value="FIST_C"/>
    <property type="match status" value="1"/>
</dbReference>
<dbReference type="Proteomes" id="UP001206788">
    <property type="component" value="Unassembled WGS sequence"/>
</dbReference>
<proteinExistence type="predicted"/>
<accession>A0ABT2G7Y7</accession>
<name>A0ABT2G7Y7_9BACT</name>
<evidence type="ECO:0000313" key="3">
    <source>
        <dbReference type="EMBL" id="MCS5491309.1"/>
    </source>
</evidence>
<dbReference type="SMART" id="SM01204">
    <property type="entry name" value="FIST_C"/>
    <property type="match status" value="1"/>
</dbReference>
<gene>
    <name evidence="3" type="ORF">NY014_12750</name>
</gene>
<evidence type="ECO:0000259" key="2">
    <source>
        <dbReference type="SMART" id="SM01204"/>
    </source>
</evidence>
<dbReference type="RefSeq" id="WP_259414975.1">
    <property type="nucleotide sequence ID" value="NZ_JANWGH010000003.1"/>
</dbReference>
<dbReference type="EMBL" id="JANWGH010000003">
    <property type="protein sequence ID" value="MCS5491309.1"/>
    <property type="molecule type" value="Genomic_DNA"/>
</dbReference>
<sequence>MKAKTIKGESIGVIETELITALSDGFSPNLAFVFLSIEQDIDKLTNLLDSRGIQIFGATTEGGEICNSELDKNSISILLLDIDLEDFKILIEEVGNQGLKETTKSLAQKALKTLNNPAILVSGSGAWKDYNLEKIVNGFKEVLDSDIPVYGGIAGDNLLLQESFVFTNNKKGNHAIIIIVFNADKIELKGVSFHGWNSIGTAKTITKSSENIVYEIDGEPALQLIMRFGGIQKLPDNLYDIQTEINHSLMIQLLREKGEPIMRGGVVNMQDMSLLFTGFMPEGAKIKFCLLPDLDTIDETVGVIRNFKEEEMPGPDAILLFSCTGRQISFGPEFNREFKEIYSVWSRPIAGMLSQGEIGKARGGDLELHNLATCLVALKEK</sequence>
<dbReference type="InterPro" id="IPR013702">
    <property type="entry name" value="FIST_domain_N"/>
</dbReference>
<feature type="domain" description="FIST" evidence="1">
    <location>
        <begin position="27"/>
        <end position="220"/>
    </location>
</feature>
<reference evidence="3 4" key="1">
    <citation type="submission" date="2022-08" db="EMBL/GenBank/DDBJ databases">
        <title>Algoriphagus sp. CAU 1643 isolated from mud.</title>
        <authorList>
            <person name="Kim W."/>
        </authorList>
    </citation>
    <scope>NUCLEOTIDE SEQUENCE [LARGE SCALE GENOMIC DNA]</scope>
    <source>
        <strain evidence="3 4">CAU 1643</strain>
    </source>
</reference>
<dbReference type="Pfam" id="PF08495">
    <property type="entry name" value="FIST"/>
    <property type="match status" value="1"/>
</dbReference>
<comment type="caution">
    <text evidence="3">The sequence shown here is derived from an EMBL/GenBank/DDBJ whole genome shotgun (WGS) entry which is preliminary data.</text>
</comment>